<sequence length="791" mass="87637">MSGTTKQRTRQERIDSLGIPKPRLIQWWQRSDKADFSMRVGMAILAAVLMLVLCHTWRPSFAYRKNAIPARDLVTRVTFQVKDELETDAVRRQKRREEPVLYRNRTKPLDQLRAVLKDQLFLALGAQAFDQMNEDERIAFAQFYEGDETAKPGDTSAERFATLKSVLAEDPELVKVDAAVGTAMEPMYKLGLLKALQHTPDQGNQRMIMVYPAGQPGDAVPVEVSQVRIAQASSNLQSLLQEYFRPNFGTERGQVVAGMISEWIVQRLPQYETLQYDDELSEQARLKASQEVDPVMTSYYAGDSKLADAGKPLGIKELGLLRVEWREFVSRMGWRDKLARFGAFSGMIAALYLLCGAYIFFVEDRRLLQDRTKLAKLLALIVATVAFSFYASRDEWRSELIPLVLASIISAVVYGRELALLLMAAACLSVTLFLGADISELVMMLAACTSCTLLLGRIRSRTHLLYVGAVSAAITAATVIGVGIVTSQTLSAVDVTGTIVGEVEALYRGPQFDVVLWGLGREALWAGFCILVSSAAMTGLLPFVEKAFRVQTDLSLLELGDASHPLLRRLAQRAPGTYNHSINVASIAESAADAIGANGLLVRVGAYFHDIGKMFKPEYFIENQSAGINQHDSLQPAMSTLVIIAHVKDGADLARSHHLPESIIDFILQHHGTTLVEYFYREAARRSEEDPNGESVSDKDFRYPGPKPQTLEAAVMMLADTVESASRTLVDPTPSRIQGLVDAIAQKKMSDGQFDECGLTFRQLDRIRTSLVKSLTAIYHARVKYPGQQSA</sequence>
<dbReference type="InterPro" id="IPR052722">
    <property type="entry name" value="PgpH_phosphodiesterase"/>
</dbReference>
<organism evidence="3 4">
    <name type="scientific">Novipirellula galeiformis</name>
    <dbReference type="NCBI Taxonomy" id="2528004"/>
    <lineage>
        <taxon>Bacteria</taxon>
        <taxon>Pseudomonadati</taxon>
        <taxon>Planctomycetota</taxon>
        <taxon>Planctomycetia</taxon>
        <taxon>Pirellulales</taxon>
        <taxon>Pirellulaceae</taxon>
        <taxon>Novipirellula</taxon>
    </lineage>
</organism>
<dbReference type="RefSeq" id="WP_146596728.1">
    <property type="nucleotide sequence ID" value="NZ_SJPT01000009.1"/>
</dbReference>
<feature type="transmembrane region" description="Helical" evidence="1">
    <location>
        <begin position="403"/>
        <end position="432"/>
    </location>
</feature>
<feature type="domain" description="HD/PDEase" evidence="2">
    <location>
        <begin position="573"/>
        <end position="734"/>
    </location>
</feature>
<feature type="transmembrane region" description="Helical" evidence="1">
    <location>
        <begin position="36"/>
        <end position="57"/>
    </location>
</feature>
<dbReference type="InterPro" id="IPR006674">
    <property type="entry name" value="HD_domain"/>
</dbReference>
<reference evidence="3 4" key="1">
    <citation type="submission" date="2019-02" db="EMBL/GenBank/DDBJ databases">
        <title>Deep-cultivation of Planctomycetes and their phenomic and genomic characterization uncovers novel biology.</title>
        <authorList>
            <person name="Wiegand S."/>
            <person name="Jogler M."/>
            <person name="Boedeker C."/>
            <person name="Pinto D."/>
            <person name="Vollmers J."/>
            <person name="Rivas-Marin E."/>
            <person name="Kohn T."/>
            <person name="Peeters S.H."/>
            <person name="Heuer A."/>
            <person name="Rast P."/>
            <person name="Oberbeckmann S."/>
            <person name="Bunk B."/>
            <person name="Jeske O."/>
            <person name="Meyerdierks A."/>
            <person name="Storesund J.E."/>
            <person name="Kallscheuer N."/>
            <person name="Luecker S."/>
            <person name="Lage O.M."/>
            <person name="Pohl T."/>
            <person name="Merkel B.J."/>
            <person name="Hornburger P."/>
            <person name="Mueller R.-W."/>
            <person name="Bruemmer F."/>
            <person name="Labrenz M."/>
            <person name="Spormann A.M."/>
            <person name="Op Den Camp H."/>
            <person name="Overmann J."/>
            <person name="Amann R."/>
            <person name="Jetten M.S.M."/>
            <person name="Mascher T."/>
            <person name="Medema M.H."/>
            <person name="Devos D.P."/>
            <person name="Kaster A.-K."/>
            <person name="Ovreas L."/>
            <person name="Rohde M."/>
            <person name="Galperin M.Y."/>
            <person name="Jogler C."/>
        </authorList>
    </citation>
    <scope>NUCLEOTIDE SEQUENCE [LARGE SCALE GENOMIC DNA]</scope>
    <source>
        <strain evidence="3 4">Pla52o</strain>
    </source>
</reference>
<dbReference type="EMBL" id="SJPT01000009">
    <property type="protein sequence ID" value="TWU20210.1"/>
    <property type="molecule type" value="Genomic_DNA"/>
</dbReference>
<dbReference type="Pfam" id="PF01966">
    <property type="entry name" value="HD"/>
    <property type="match status" value="1"/>
</dbReference>
<accession>A0A5C6C6G1</accession>
<proteinExistence type="predicted"/>
<keyword evidence="1" id="KW-0472">Membrane</keyword>
<evidence type="ECO:0000259" key="2">
    <source>
        <dbReference type="SMART" id="SM00471"/>
    </source>
</evidence>
<feature type="transmembrane region" description="Helical" evidence="1">
    <location>
        <begin position="463"/>
        <end position="485"/>
    </location>
</feature>
<dbReference type="OrthoDB" id="9806952at2"/>
<dbReference type="InterPro" id="IPR003607">
    <property type="entry name" value="HD/PDEase_dom"/>
</dbReference>
<dbReference type="Gene3D" id="1.10.3210.10">
    <property type="entry name" value="Hypothetical protein af1432"/>
    <property type="match status" value="1"/>
</dbReference>
<dbReference type="AlphaFoldDB" id="A0A5C6C6G1"/>
<dbReference type="SMART" id="SM00471">
    <property type="entry name" value="HDc"/>
    <property type="match status" value="1"/>
</dbReference>
<name>A0A5C6C6G1_9BACT</name>
<dbReference type="Proteomes" id="UP000316304">
    <property type="component" value="Unassembled WGS sequence"/>
</dbReference>
<dbReference type="InterPro" id="IPR011624">
    <property type="entry name" value="Metal-dep_PHydrolase_7TM_extra"/>
</dbReference>
<comment type="caution">
    <text evidence="3">The sequence shown here is derived from an EMBL/GenBank/DDBJ whole genome shotgun (WGS) entry which is preliminary data.</text>
</comment>
<evidence type="ECO:0000313" key="3">
    <source>
        <dbReference type="EMBL" id="TWU20210.1"/>
    </source>
</evidence>
<dbReference type="InterPro" id="IPR011621">
    <property type="entry name" value="Metal-dep_PHydrolase_7TM_intra"/>
</dbReference>
<dbReference type="Pfam" id="PF07698">
    <property type="entry name" value="7TM-7TMR_HD"/>
    <property type="match status" value="1"/>
</dbReference>
<dbReference type="CDD" id="cd00077">
    <property type="entry name" value="HDc"/>
    <property type="match status" value="1"/>
</dbReference>
<keyword evidence="1" id="KW-1133">Transmembrane helix</keyword>
<dbReference type="PANTHER" id="PTHR36442:SF1">
    <property type="entry name" value="CYCLIC-DI-AMP PHOSPHODIESTERASE PGPH"/>
    <property type="match status" value="1"/>
</dbReference>
<dbReference type="Pfam" id="PF07697">
    <property type="entry name" value="7TMR-HDED"/>
    <property type="match status" value="1"/>
</dbReference>
<keyword evidence="4" id="KW-1185">Reference proteome</keyword>
<protein>
    <recommendedName>
        <fullName evidence="2">HD/PDEase domain-containing protein</fullName>
    </recommendedName>
</protein>
<dbReference type="PANTHER" id="PTHR36442">
    <property type="entry name" value="CYCLIC-DI-AMP PHOSPHODIESTERASE PGPH"/>
    <property type="match status" value="1"/>
</dbReference>
<dbReference type="InterPro" id="IPR006675">
    <property type="entry name" value="HDIG_dom"/>
</dbReference>
<feature type="transmembrane region" description="Helical" evidence="1">
    <location>
        <begin position="341"/>
        <end position="362"/>
    </location>
</feature>
<evidence type="ECO:0000313" key="4">
    <source>
        <dbReference type="Proteomes" id="UP000316304"/>
    </source>
</evidence>
<keyword evidence="1" id="KW-0812">Transmembrane</keyword>
<dbReference type="SUPFAM" id="SSF109604">
    <property type="entry name" value="HD-domain/PDEase-like"/>
    <property type="match status" value="1"/>
</dbReference>
<feature type="transmembrane region" description="Helical" evidence="1">
    <location>
        <begin position="523"/>
        <end position="544"/>
    </location>
</feature>
<gene>
    <name evidence="3" type="ORF">Pla52o_47250</name>
</gene>
<dbReference type="NCBIfam" id="TIGR00277">
    <property type="entry name" value="HDIG"/>
    <property type="match status" value="1"/>
</dbReference>
<evidence type="ECO:0000256" key="1">
    <source>
        <dbReference type="SAM" id="Phobius"/>
    </source>
</evidence>
<feature type="transmembrane region" description="Helical" evidence="1">
    <location>
        <begin position="374"/>
        <end position="391"/>
    </location>
</feature>